<dbReference type="Pfam" id="PF07238">
    <property type="entry name" value="PilZ"/>
    <property type="match status" value="1"/>
</dbReference>
<organism evidence="3 4">
    <name type="scientific">Isachenkonia alkalipeptolytica</name>
    <dbReference type="NCBI Taxonomy" id="2565777"/>
    <lineage>
        <taxon>Bacteria</taxon>
        <taxon>Bacillati</taxon>
        <taxon>Bacillota</taxon>
        <taxon>Clostridia</taxon>
        <taxon>Eubacteriales</taxon>
        <taxon>Clostridiaceae</taxon>
        <taxon>Isachenkonia</taxon>
    </lineage>
</organism>
<keyword evidence="4" id="KW-1185">Reference proteome</keyword>
<dbReference type="AlphaFoldDB" id="A0AA43XIW7"/>
<dbReference type="InterPro" id="IPR009926">
    <property type="entry name" value="T3SS_YcgR_PilZN"/>
</dbReference>
<name>A0AA43XIW7_9CLOT</name>
<protein>
    <recommendedName>
        <fullName evidence="5">Pilus assembly protein PilZ</fullName>
    </recommendedName>
</protein>
<comment type="caution">
    <text evidence="3">The sequence shown here is derived from an EMBL/GenBank/DDBJ whole genome shotgun (WGS) entry which is preliminary data.</text>
</comment>
<evidence type="ECO:0000259" key="1">
    <source>
        <dbReference type="Pfam" id="PF07238"/>
    </source>
</evidence>
<dbReference type="EMBL" id="SUMG01000003">
    <property type="protein sequence ID" value="NBG87587.1"/>
    <property type="molecule type" value="Genomic_DNA"/>
</dbReference>
<sequence length="218" mass="24722">MAILDTIGIGDKLEVGKIRGNAKDLEEKSTGITSQVMDIQGDIVHISKPMKYGKNYALEINEQIHIYFFTKDKGILKVRGEVLLSKDEPILIYGIKLRGKAKKIQRRFYFRLDITMDIAVTDIQNNRKIPCVTKDISGGGLKCITREAFQSRDPVEVNMVIDQAPISVLGEIVRCIKDPVENNHEVGIQFTSISDKDRNTIVSYIFQKQRELRKKGLI</sequence>
<evidence type="ECO:0000313" key="4">
    <source>
        <dbReference type="Proteomes" id="UP000449710"/>
    </source>
</evidence>
<evidence type="ECO:0000313" key="3">
    <source>
        <dbReference type="EMBL" id="NBG87587.1"/>
    </source>
</evidence>
<proteinExistence type="predicted"/>
<dbReference type="InterPro" id="IPR009875">
    <property type="entry name" value="PilZ_domain"/>
</dbReference>
<dbReference type="Proteomes" id="UP000449710">
    <property type="component" value="Unassembled WGS sequence"/>
</dbReference>
<feature type="domain" description="PilZ" evidence="1">
    <location>
        <begin position="105"/>
        <end position="207"/>
    </location>
</feature>
<gene>
    <name evidence="3" type="ORF">ISALK_03650</name>
</gene>
<evidence type="ECO:0008006" key="5">
    <source>
        <dbReference type="Google" id="ProtNLM"/>
    </source>
</evidence>
<dbReference type="SUPFAM" id="SSF141371">
    <property type="entry name" value="PilZ domain-like"/>
    <property type="match status" value="1"/>
</dbReference>
<accession>A0AA43XIW7</accession>
<dbReference type="Gene3D" id="2.40.10.220">
    <property type="entry name" value="predicted glycosyltransferase like domains"/>
    <property type="match status" value="1"/>
</dbReference>
<evidence type="ECO:0000259" key="2">
    <source>
        <dbReference type="Pfam" id="PF12945"/>
    </source>
</evidence>
<reference evidence="3 4" key="1">
    <citation type="submission" date="2019-04" db="EMBL/GenBank/DDBJ databases">
        <title>Isachenkonia alkalipeptolytica gen. nov. sp. nov. a new anaerobic, alkiliphilic organothrophic bacterium capable to reduce synthesized ferrihydrite isolated from a soda lake.</title>
        <authorList>
            <person name="Toshchakov S.V."/>
            <person name="Zavarzina D.G."/>
            <person name="Zhilina T.N."/>
            <person name="Kostrikina N.A."/>
            <person name="Kublanov I.V."/>
        </authorList>
    </citation>
    <scope>NUCLEOTIDE SEQUENCE [LARGE SCALE GENOMIC DNA]</scope>
    <source>
        <strain evidence="3 4">Z-1701</strain>
    </source>
</reference>
<dbReference type="GO" id="GO:0035438">
    <property type="term" value="F:cyclic-di-GMP binding"/>
    <property type="evidence" value="ECO:0007669"/>
    <property type="project" value="InterPro"/>
</dbReference>
<dbReference type="Pfam" id="PF12945">
    <property type="entry name" value="PilZNR"/>
    <property type="match status" value="1"/>
</dbReference>
<feature type="domain" description="Type III secretion system flagellar brake protein YcgR PilZN" evidence="2">
    <location>
        <begin position="9"/>
        <end position="93"/>
    </location>
</feature>
<dbReference type="RefSeq" id="WP_160719142.1">
    <property type="nucleotide sequence ID" value="NZ_SUMG01000003.1"/>
</dbReference>